<evidence type="ECO:0000259" key="9">
    <source>
        <dbReference type="PROSITE" id="PS50112"/>
    </source>
</evidence>
<proteinExistence type="predicted"/>
<dbReference type="InterPro" id="IPR001610">
    <property type="entry name" value="PAC"/>
</dbReference>
<feature type="domain" description="PAC" evidence="10">
    <location>
        <begin position="250"/>
        <end position="304"/>
    </location>
</feature>
<evidence type="ECO:0000256" key="1">
    <source>
        <dbReference type="ARBA" id="ARBA00000085"/>
    </source>
</evidence>
<dbReference type="RefSeq" id="WP_313323127.1">
    <property type="nucleotide sequence ID" value="NZ_CP134878.1"/>
</dbReference>
<accession>A0AA96F799</accession>
<dbReference type="InterPro" id="IPR004358">
    <property type="entry name" value="Sig_transdc_His_kin-like_C"/>
</dbReference>
<dbReference type="Pfam" id="PF02518">
    <property type="entry name" value="HATPase_c"/>
    <property type="match status" value="1"/>
</dbReference>
<gene>
    <name evidence="12" type="ORF">RN605_06085</name>
    <name evidence="11" type="ORF">RN608_12785</name>
</gene>
<dbReference type="PROSITE" id="PS50109">
    <property type="entry name" value="HIS_KIN"/>
    <property type="match status" value="1"/>
</dbReference>
<dbReference type="SMART" id="SM00091">
    <property type="entry name" value="PAS"/>
    <property type="match status" value="4"/>
</dbReference>
<keyword evidence="13" id="KW-1185">Reference proteome</keyword>
<dbReference type="InterPro" id="IPR000014">
    <property type="entry name" value="PAS"/>
</dbReference>
<dbReference type="AlphaFoldDB" id="A0AA96F0E6"/>
<dbReference type="Gene3D" id="3.30.565.10">
    <property type="entry name" value="Histidine kinase-like ATPase, C-terminal domain"/>
    <property type="match status" value="1"/>
</dbReference>
<dbReference type="InterPro" id="IPR005467">
    <property type="entry name" value="His_kinase_dom"/>
</dbReference>
<evidence type="ECO:0000259" key="8">
    <source>
        <dbReference type="PROSITE" id="PS50109"/>
    </source>
</evidence>
<dbReference type="InterPro" id="IPR042463">
    <property type="entry name" value="HNOB_dom_associated_sf"/>
</dbReference>
<dbReference type="GO" id="GO:0000155">
    <property type="term" value="F:phosphorelay sensor kinase activity"/>
    <property type="evidence" value="ECO:0007669"/>
    <property type="project" value="InterPro"/>
</dbReference>
<dbReference type="Pfam" id="PF13426">
    <property type="entry name" value="PAS_9"/>
    <property type="match status" value="2"/>
</dbReference>
<dbReference type="Gene3D" id="1.10.287.130">
    <property type="match status" value="1"/>
</dbReference>
<evidence type="ECO:0000256" key="5">
    <source>
        <dbReference type="ARBA" id="ARBA00022777"/>
    </source>
</evidence>
<feature type="domain" description="PAS" evidence="9">
    <location>
        <begin position="301"/>
        <end position="372"/>
    </location>
</feature>
<dbReference type="PANTHER" id="PTHR43304:SF1">
    <property type="entry name" value="PAC DOMAIN-CONTAINING PROTEIN"/>
    <property type="match status" value="1"/>
</dbReference>
<dbReference type="KEGG" id="fcj:RN605_06085"/>
<dbReference type="EMBL" id="CP134878">
    <property type="protein sequence ID" value="WNM18875.1"/>
    <property type="molecule type" value="Genomic_DNA"/>
</dbReference>
<dbReference type="PRINTS" id="PR00344">
    <property type="entry name" value="BCTRLSENSOR"/>
</dbReference>
<feature type="domain" description="PAC" evidence="10">
    <location>
        <begin position="630"/>
        <end position="682"/>
    </location>
</feature>
<feature type="coiled-coil region" evidence="7">
    <location>
        <begin position="673"/>
        <end position="700"/>
    </location>
</feature>
<evidence type="ECO:0000256" key="2">
    <source>
        <dbReference type="ARBA" id="ARBA00022553"/>
    </source>
</evidence>
<dbReference type="SMART" id="SM00388">
    <property type="entry name" value="HisKA"/>
    <property type="match status" value="1"/>
</dbReference>
<dbReference type="NCBIfam" id="TIGR00229">
    <property type="entry name" value="sensory_box"/>
    <property type="match status" value="3"/>
</dbReference>
<dbReference type="CDD" id="cd00082">
    <property type="entry name" value="HisKA"/>
    <property type="match status" value="1"/>
</dbReference>
<dbReference type="InterPro" id="IPR000700">
    <property type="entry name" value="PAS-assoc_C"/>
</dbReference>
<dbReference type="Pfam" id="PF13188">
    <property type="entry name" value="PAS_8"/>
    <property type="match status" value="1"/>
</dbReference>
<accession>A0AA96F0E6</accession>
<keyword evidence="2" id="KW-0597">Phosphoprotein</keyword>
<name>A0AA96F0E6_9FLAO</name>
<keyword evidence="7" id="KW-0175">Coiled coil</keyword>
<dbReference type="Pfam" id="PF07701">
    <property type="entry name" value="HNOBA"/>
    <property type="match status" value="2"/>
</dbReference>
<dbReference type="EMBL" id="CP134890">
    <property type="protein sequence ID" value="WNM22925.1"/>
    <property type="molecule type" value="Genomic_DNA"/>
</dbReference>
<dbReference type="SUPFAM" id="SSF55874">
    <property type="entry name" value="ATPase domain of HSP90 chaperone/DNA topoisomerase II/histidine kinase"/>
    <property type="match status" value="1"/>
</dbReference>
<feature type="domain" description="Histidine kinase" evidence="8">
    <location>
        <begin position="700"/>
        <end position="909"/>
    </location>
</feature>
<evidence type="ECO:0000256" key="3">
    <source>
        <dbReference type="ARBA" id="ARBA00022679"/>
    </source>
</evidence>
<sequence>MPHSTSIKNSISDLNLNFKLDNSNINNIFPFYILLDENLMIIEAGKSILKMLPDLRLNKSFTEYFSVIKPYKDKIDVNDFDSLCNRSLVFSPVGKNNLILRGQIEKKENFFIFLGSPWLTSYEELKTNNLEIEDFAFHDPIQDVLQFFNTQKTNNEELKKLIETVDKQNLKLKIDQEELQKLSLVASANKNGVVFTSPQGDIFWHNESFANLTGLSSDEILGVSLVEFGRNKLLNKSEICKMVDAFYNENSFDLQFVYHNKMDGDFFVKITGQPIFDDYGEIVQYFAIIEDITCMKDKEEQLQTLSSIAEININPVSILDKDGIIEWVNISFLELNEFSLDEAIGKKSFTLLSGLETDPKTVNYIEEQIKHGLPLHCEIVNYTKSKKKYWARIQGQAIHDQYGNVIKYFIIQEDISFEIEYNQQLIESENRLNSLITNLHSGILFEGINRKILLVNPEFCSLFGIEADPNLLKELDAESVNIAIKDFFKKPQEFLLRSQEIIKNKENVYGEVIELNDGRIVELNYTVILNGEKIDGYLWSYEDITFKMKYREGLIAEKEKYSNIVANMNMGLLEVDNNDTIQLVNQSFINMSGFAYEELIGKKSTELYLNENGDLLFNEKVIDRAINATSSYEIVVSNKAGEKKYWLVSSTPSYNVNGEIIGSIGIHLDISEQKKLELHKEKLLNKLEIQNKQLNEYAHMVSHDLKAPLRSIHALITWIKEDNDTKFNEDTLEYFKLIEDKVEKMDNLIQGILTYSKLDSTNQINEDINLNEVIENIIDIIHLPSNIRIIIENKLPILRTDSFKIQQLFQNIISNAVSYNDKEKGLVKISFSETENSYVFSIDDNGPGIEEKYHAKIFDLFQSYSNDEKASGIGLSIVKRIVNSFNGKVWITSKMGEGTTFFIKLPKKSCNSLT</sequence>
<dbReference type="PANTHER" id="PTHR43304">
    <property type="entry name" value="PHYTOCHROME-LIKE PROTEIN CPH1"/>
    <property type="match status" value="1"/>
</dbReference>
<organism evidence="11">
    <name type="scientific">Flavobacterium capsici</name>
    <dbReference type="NCBI Taxonomy" id="3075618"/>
    <lineage>
        <taxon>Bacteria</taxon>
        <taxon>Pseudomonadati</taxon>
        <taxon>Bacteroidota</taxon>
        <taxon>Flavobacteriia</taxon>
        <taxon>Flavobacteriales</taxon>
        <taxon>Flavobacteriaceae</taxon>
        <taxon>Flavobacterium</taxon>
    </lineage>
</organism>
<evidence type="ECO:0000313" key="12">
    <source>
        <dbReference type="EMBL" id="WNM22925.1"/>
    </source>
</evidence>
<dbReference type="SMART" id="SM00387">
    <property type="entry name" value="HATPase_c"/>
    <property type="match status" value="1"/>
</dbReference>
<dbReference type="InterPro" id="IPR003661">
    <property type="entry name" value="HisK_dim/P_dom"/>
</dbReference>
<evidence type="ECO:0000259" key="10">
    <source>
        <dbReference type="PROSITE" id="PS50113"/>
    </source>
</evidence>
<keyword evidence="3" id="KW-0808">Transferase</keyword>
<evidence type="ECO:0000313" key="13">
    <source>
        <dbReference type="Proteomes" id="UP001304515"/>
    </source>
</evidence>
<dbReference type="PROSITE" id="PS50112">
    <property type="entry name" value="PAS"/>
    <property type="match status" value="3"/>
</dbReference>
<dbReference type="CDD" id="cd00130">
    <property type="entry name" value="PAS"/>
    <property type="match status" value="3"/>
</dbReference>
<dbReference type="InterPro" id="IPR013767">
    <property type="entry name" value="PAS_fold"/>
</dbReference>
<dbReference type="GO" id="GO:0000166">
    <property type="term" value="F:nucleotide binding"/>
    <property type="evidence" value="ECO:0007669"/>
    <property type="project" value="UniProtKB-KW"/>
</dbReference>
<dbReference type="InterPro" id="IPR052162">
    <property type="entry name" value="Sensor_kinase/Photoreceptor"/>
</dbReference>
<protein>
    <submittedName>
        <fullName evidence="11">PAS domain S-box protein</fullName>
    </submittedName>
</protein>
<dbReference type="Gene3D" id="3.30.450.20">
    <property type="entry name" value="PAS domain"/>
    <property type="match status" value="4"/>
</dbReference>
<keyword evidence="5" id="KW-0418">Kinase</keyword>
<dbReference type="SUPFAM" id="SSF47384">
    <property type="entry name" value="Homodimeric domain of signal transducing histidine kinase"/>
    <property type="match status" value="1"/>
</dbReference>
<dbReference type="GO" id="GO:0004383">
    <property type="term" value="F:guanylate cyclase activity"/>
    <property type="evidence" value="ECO:0007669"/>
    <property type="project" value="InterPro"/>
</dbReference>
<evidence type="ECO:0000256" key="6">
    <source>
        <dbReference type="ARBA" id="ARBA00023293"/>
    </source>
</evidence>
<dbReference type="Gene3D" id="3.30.450.260">
    <property type="entry name" value="Haem NO binding associated domain"/>
    <property type="match status" value="1"/>
</dbReference>
<feature type="domain" description="PAS" evidence="9">
    <location>
        <begin position="557"/>
        <end position="629"/>
    </location>
</feature>
<evidence type="ECO:0000256" key="4">
    <source>
        <dbReference type="ARBA" id="ARBA00022741"/>
    </source>
</evidence>
<reference evidence="11 13" key="1">
    <citation type="submission" date="2023-09" db="EMBL/GenBank/DDBJ databases">
        <title>Flavobacterium sp. a novel bacteria isolate from Pepper rhizosphere.</title>
        <authorList>
            <person name="Peng Y."/>
            <person name="Lee J."/>
        </authorList>
    </citation>
    <scope>NUCLEOTIDE SEQUENCE</scope>
    <source>
        <strain evidence="11">PMR2A8</strain>
        <strain evidence="12 13">PMTSA4</strain>
    </source>
</reference>
<feature type="domain" description="PAS" evidence="9">
    <location>
        <begin position="178"/>
        <end position="226"/>
    </location>
</feature>
<dbReference type="SMART" id="SM00086">
    <property type="entry name" value="PAC"/>
    <property type="match status" value="3"/>
</dbReference>
<dbReference type="Pfam" id="PF00989">
    <property type="entry name" value="PAS"/>
    <property type="match status" value="1"/>
</dbReference>
<keyword evidence="4" id="KW-0547">Nucleotide-binding</keyword>
<dbReference type="InterPro" id="IPR036890">
    <property type="entry name" value="HATPase_C_sf"/>
</dbReference>
<dbReference type="SUPFAM" id="SSF55785">
    <property type="entry name" value="PYP-like sensor domain (PAS domain)"/>
    <property type="match status" value="4"/>
</dbReference>
<dbReference type="InterPro" id="IPR003594">
    <property type="entry name" value="HATPase_dom"/>
</dbReference>
<dbReference type="PROSITE" id="PS50113">
    <property type="entry name" value="PAC"/>
    <property type="match status" value="2"/>
</dbReference>
<evidence type="ECO:0000256" key="7">
    <source>
        <dbReference type="SAM" id="Coils"/>
    </source>
</evidence>
<dbReference type="Pfam" id="PF00512">
    <property type="entry name" value="HisKA"/>
    <property type="match status" value="1"/>
</dbReference>
<dbReference type="InterPro" id="IPR035965">
    <property type="entry name" value="PAS-like_dom_sf"/>
</dbReference>
<dbReference type="InterPro" id="IPR036097">
    <property type="entry name" value="HisK_dim/P_sf"/>
</dbReference>
<evidence type="ECO:0000313" key="11">
    <source>
        <dbReference type="EMBL" id="WNM18875.1"/>
    </source>
</evidence>
<keyword evidence="6" id="KW-0141">cGMP biosynthesis</keyword>
<comment type="catalytic activity">
    <reaction evidence="1">
        <text>ATP + protein L-histidine = ADP + protein N-phospho-L-histidine.</text>
        <dbReference type="EC" id="2.7.13.3"/>
    </reaction>
</comment>
<dbReference type="InterPro" id="IPR011645">
    <property type="entry name" value="HNOB_dom_associated"/>
</dbReference>
<dbReference type="Proteomes" id="UP001304515">
    <property type="component" value="Chromosome"/>
</dbReference>